<dbReference type="AlphaFoldDB" id="A0AAU7NSD6"/>
<dbReference type="InterPro" id="IPR005248">
    <property type="entry name" value="NadD/NMNAT"/>
</dbReference>
<gene>
    <name evidence="11 13" type="primary">nadD</name>
    <name evidence="13" type="ORF">Q9L42_016330</name>
</gene>
<evidence type="ECO:0000256" key="10">
    <source>
        <dbReference type="ARBA" id="ARBA00048721"/>
    </source>
</evidence>
<dbReference type="InterPro" id="IPR014729">
    <property type="entry name" value="Rossmann-like_a/b/a_fold"/>
</dbReference>
<dbReference type="GO" id="GO:0009435">
    <property type="term" value="P:NAD+ biosynthetic process"/>
    <property type="evidence" value="ECO:0007669"/>
    <property type="project" value="UniProtKB-UniRule"/>
</dbReference>
<evidence type="ECO:0000313" key="13">
    <source>
        <dbReference type="EMBL" id="XBS19906.1"/>
    </source>
</evidence>
<keyword evidence="14" id="KW-1185">Reference proteome</keyword>
<evidence type="ECO:0000313" key="14">
    <source>
        <dbReference type="Proteomes" id="UP001225378"/>
    </source>
</evidence>
<organism evidence="13 14">
    <name type="scientific">Methylomarinum roseum</name>
    <dbReference type="NCBI Taxonomy" id="3067653"/>
    <lineage>
        <taxon>Bacteria</taxon>
        <taxon>Pseudomonadati</taxon>
        <taxon>Pseudomonadota</taxon>
        <taxon>Gammaproteobacteria</taxon>
        <taxon>Methylococcales</taxon>
        <taxon>Methylococcaceae</taxon>
        <taxon>Methylomarinum</taxon>
    </lineage>
</organism>
<reference evidence="13 14" key="1">
    <citation type="journal article" date="2024" name="Microbiology">
        <title>Methylomarinum rosea sp. nov., a novel halophilic methanotrophic bacterium from the hypersaline Lake Elton.</title>
        <authorList>
            <person name="Suleimanov R.Z."/>
            <person name="Oshkin I.Y."/>
            <person name="Danilova O.V."/>
            <person name="Suzina N.E."/>
            <person name="Dedysh S.N."/>
        </authorList>
    </citation>
    <scope>NUCLEOTIDE SEQUENCE [LARGE SCALE GENOMIC DNA]</scope>
    <source>
        <strain evidence="13 14">Ch1-1</strain>
    </source>
</reference>
<dbReference type="RefSeq" id="WP_305907358.1">
    <property type="nucleotide sequence ID" value="NZ_CP157743.1"/>
</dbReference>
<dbReference type="Proteomes" id="UP001225378">
    <property type="component" value="Chromosome"/>
</dbReference>
<evidence type="ECO:0000256" key="7">
    <source>
        <dbReference type="ARBA" id="ARBA00022741"/>
    </source>
</evidence>
<dbReference type="NCBIfam" id="TIGR00125">
    <property type="entry name" value="cyt_tran_rel"/>
    <property type="match status" value="1"/>
</dbReference>
<dbReference type="CDD" id="cd02165">
    <property type="entry name" value="NMNAT"/>
    <property type="match status" value="1"/>
</dbReference>
<keyword evidence="5 11" id="KW-0808">Transferase</keyword>
<proteinExistence type="inferred from homology"/>
<evidence type="ECO:0000256" key="3">
    <source>
        <dbReference type="ARBA" id="ARBA00009014"/>
    </source>
</evidence>
<dbReference type="GO" id="GO:0004515">
    <property type="term" value="F:nicotinate-nucleotide adenylyltransferase activity"/>
    <property type="evidence" value="ECO:0007669"/>
    <property type="project" value="UniProtKB-UniRule"/>
</dbReference>
<evidence type="ECO:0000256" key="9">
    <source>
        <dbReference type="ARBA" id="ARBA00023027"/>
    </source>
</evidence>
<evidence type="ECO:0000256" key="2">
    <source>
        <dbReference type="ARBA" id="ARBA00005019"/>
    </source>
</evidence>
<comment type="pathway">
    <text evidence="2 11">Cofactor biosynthesis; NAD(+) biosynthesis; deamido-NAD(+) from nicotinate D-ribonucleotide: step 1/1.</text>
</comment>
<comment type="catalytic activity">
    <reaction evidence="10 11">
        <text>nicotinate beta-D-ribonucleotide + ATP + H(+) = deamido-NAD(+) + diphosphate</text>
        <dbReference type="Rhea" id="RHEA:22860"/>
        <dbReference type="ChEBI" id="CHEBI:15378"/>
        <dbReference type="ChEBI" id="CHEBI:30616"/>
        <dbReference type="ChEBI" id="CHEBI:33019"/>
        <dbReference type="ChEBI" id="CHEBI:57502"/>
        <dbReference type="ChEBI" id="CHEBI:58437"/>
        <dbReference type="EC" id="2.7.7.18"/>
    </reaction>
</comment>
<dbReference type="PANTHER" id="PTHR39321:SF3">
    <property type="entry name" value="PHOSPHOPANTETHEINE ADENYLYLTRANSFERASE"/>
    <property type="match status" value="1"/>
</dbReference>
<dbReference type="EMBL" id="CP157743">
    <property type="protein sequence ID" value="XBS19906.1"/>
    <property type="molecule type" value="Genomic_DNA"/>
</dbReference>
<keyword evidence="9 11" id="KW-0520">NAD</keyword>
<keyword evidence="8 11" id="KW-0067">ATP-binding</keyword>
<feature type="domain" description="Cytidyltransferase-like" evidence="12">
    <location>
        <begin position="4"/>
        <end position="178"/>
    </location>
</feature>
<protein>
    <recommendedName>
        <fullName evidence="11">Probable nicotinate-nucleotide adenylyltransferase</fullName>
        <ecNumber evidence="11">2.7.7.18</ecNumber>
    </recommendedName>
    <alternativeName>
        <fullName evidence="11">Deamido-NAD(+) diphosphorylase</fullName>
    </alternativeName>
    <alternativeName>
        <fullName evidence="11">Deamido-NAD(+) pyrophosphorylase</fullName>
    </alternativeName>
    <alternativeName>
        <fullName evidence="11">Nicotinate mononucleotide adenylyltransferase</fullName>
        <shortName evidence="11">NaMN adenylyltransferase</shortName>
    </alternativeName>
</protein>
<dbReference type="SUPFAM" id="SSF52374">
    <property type="entry name" value="Nucleotidylyl transferase"/>
    <property type="match status" value="1"/>
</dbReference>
<evidence type="ECO:0000256" key="11">
    <source>
        <dbReference type="HAMAP-Rule" id="MF_00244"/>
    </source>
</evidence>
<dbReference type="Pfam" id="PF01467">
    <property type="entry name" value="CTP_transf_like"/>
    <property type="match status" value="1"/>
</dbReference>
<dbReference type="HAMAP" id="MF_00244">
    <property type="entry name" value="NaMN_adenylyltr"/>
    <property type="match status" value="1"/>
</dbReference>
<dbReference type="KEGG" id="mech:Q9L42_016330"/>
<name>A0AAU7NSD6_9GAMM</name>
<dbReference type="GO" id="GO:0005524">
    <property type="term" value="F:ATP binding"/>
    <property type="evidence" value="ECO:0007669"/>
    <property type="project" value="UniProtKB-KW"/>
</dbReference>
<evidence type="ECO:0000256" key="8">
    <source>
        <dbReference type="ARBA" id="ARBA00022840"/>
    </source>
</evidence>
<dbReference type="EC" id="2.7.7.18" evidence="11"/>
<dbReference type="NCBIfam" id="NF000840">
    <property type="entry name" value="PRK00071.1-3"/>
    <property type="match status" value="1"/>
</dbReference>
<dbReference type="PANTHER" id="PTHR39321">
    <property type="entry name" value="NICOTINATE-NUCLEOTIDE ADENYLYLTRANSFERASE-RELATED"/>
    <property type="match status" value="1"/>
</dbReference>
<keyword evidence="6 11" id="KW-0548">Nucleotidyltransferase</keyword>
<keyword evidence="7 11" id="KW-0547">Nucleotide-binding</keyword>
<comment type="similarity">
    <text evidence="3 11">Belongs to the NadD family.</text>
</comment>
<dbReference type="NCBIfam" id="TIGR00482">
    <property type="entry name" value="nicotinate (nicotinamide) nucleotide adenylyltransferase"/>
    <property type="match status" value="1"/>
</dbReference>
<dbReference type="InterPro" id="IPR004821">
    <property type="entry name" value="Cyt_trans-like"/>
</dbReference>
<evidence type="ECO:0000256" key="4">
    <source>
        <dbReference type="ARBA" id="ARBA00022642"/>
    </source>
</evidence>
<dbReference type="Gene3D" id="3.40.50.620">
    <property type="entry name" value="HUPs"/>
    <property type="match status" value="1"/>
</dbReference>
<evidence type="ECO:0000259" key="12">
    <source>
        <dbReference type="Pfam" id="PF01467"/>
    </source>
</evidence>
<evidence type="ECO:0000256" key="1">
    <source>
        <dbReference type="ARBA" id="ARBA00002324"/>
    </source>
</evidence>
<comment type="function">
    <text evidence="1 11">Catalyzes the reversible adenylation of nicotinate mononucleotide (NaMN) to nicotinic acid adenine dinucleotide (NaAD).</text>
</comment>
<accession>A0AAU7NSD6</accession>
<sequence>MIGVYGGTFNPVHYGHLRTALEVSEAFALDEIRLIPCRLPPHRRQPQASAELRLRMLQLALSGVPGMRADRRELDREGPSYMVDTLRSLRRELADQSILLFLGVDAFAKLKTWHQWRQLFDYAHIVVMTRPGHRHDELDDFFDRRLVERPALLRKQQAGYLYFQHVTQLDISATAIRELIALNKDPRFLLPDSVIAYITEHKLYRG</sequence>
<evidence type="ECO:0000256" key="5">
    <source>
        <dbReference type="ARBA" id="ARBA00022679"/>
    </source>
</evidence>
<keyword evidence="4 11" id="KW-0662">Pyridine nucleotide biosynthesis</keyword>
<evidence type="ECO:0000256" key="6">
    <source>
        <dbReference type="ARBA" id="ARBA00022695"/>
    </source>
</evidence>
<dbReference type="NCBIfam" id="NF000839">
    <property type="entry name" value="PRK00071.1-1"/>
    <property type="match status" value="1"/>
</dbReference>